<name>A0AA40T229_9NOST</name>
<proteinExistence type="predicted"/>
<accession>A0AA40T229</accession>
<sequence length="70" mass="8130">MTYRHHCKSTRRYIALRLWYCEKTLLLNTSQQSTVNSQQLTVNSQQSTVNSQQLTVNSNLVIFSPILSQQ</sequence>
<evidence type="ECO:0000313" key="2">
    <source>
        <dbReference type="Proteomes" id="UP001165986"/>
    </source>
</evidence>
<dbReference type="EMBL" id="VJXY01000037">
    <property type="protein sequence ID" value="MBD6619194.1"/>
    <property type="molecule type" value="Genomic_DNA"/>
</dbReference>
<gene>
    <name evidence="1" type="ORF">FNW02_26050</name>
</gene>
<keyword evidence="2" id="KW-1185">Reference proteome</keyword>
<comment type="caution">
    <text evidence="1">The sequence shown here is derived from an EMBL/GenBank/DDBJ whole genome shotgun (WGS) entry which is preliminary data.</text>
</comment>
<dbReference type="Proteomes" id="UP001165986">
    <property type="component" value="Unassembled WGS sequence"/>
</dbReference>
<protein>
    <submittedName>
        <fullName evidence="1">Uncharacterized protein</fullName>
    </submittedName>
</protein>
<reference evidence="1" key="1">
    <citation type="submission" date="2019-07" db="EMBL/GenBank/DDBJ databases">
        <title>Toxilogical consequences of a new and cryptic species of cyanobacteria (Komarekiella delphini-convector) recovered from the epidermis of a bottlenose dolphin and 1500 ft. in the air.</title>
        <authorList>
            <person name="Brown A.O."/>
            <person name="Dvorak P."/>
            <person name="Villanueva C.D."/>
            <person name="Foss A.J."/>
            <person name="Garvey A.D."/>
            <person name="Gibson Q.A."/>
            <person name="Johansen J.R."/>
            <person name="Casamatta D.A."/>
        </authorList>
    </citation>
    <scope>NUCLEOTIDE SEQUENCE</scope>
    <source>
        <strain evidence="1">SJRDD-AB1</strain>
    </source>
</reference>
<evidence type="ECO:0000313" key="1">
    <source>
        <dbReference type="EMBL" id="MBD6619194.1"/>
    </source>
</evidence>
<organism evidence="1 2">
    <name type="scientific">Komarekiella delphini-convector SJRDD-AB1</name>
    <dbReference type="NCBI Taxonomy" id="2593771"/>
    <lineage>
        <taxon>Bacteria</taxon>
        <taxon>Bacillati</taxon>
        <taxon>Cyanobacteriota</taxon>
        <taxon>Cyanophyceae</taxon>
        <taxon>Nostocales</taxon>
        <taxon>Nostocaceae</taxon>
        <taxon>Komarekiella</taxon>
        <taxon>Komarekiella delphini-convector</taxon>
    </lineage>
</organism>
<dbReference type="AlphaFoldDB" id="A0AA40T229"/>